<evidence type="ECO:0000256" key="1">
    <source>
        <dbReference type="SAM" id="MobiDB-lite"/>
    </source>
</evidence>
<dbReference type="AlphaFoldDB" id="D3Q6F0"/>
<dbReference type="HOGENOM" id="CLU_1348254_0_0_11"/>
<dbReference type="PROSITE" id="PS51257">
    <property type="entry name" value="PROKAR_LIPOPROTEIN"/>
    <property type="match status" value="1"/>
</dbReference>
<dbReference type="EMBL" id="CP001778">
    <property type="protein sequence ID" value="ADD44193.1"/>
    <property type="molecule type" value="Genomic_DNA"/>
</dbReference>
<accession>D3Q6F0</accession>
<organism evidence="2 3">
    <name type="scientific">Stackebrandtia nassauensis (strain DSM 44728 / CIP 108903 / NRRL B-16338 / NBRC 102104 / LLR-40K-21)</name>
    <dbReference type="NCBI Taxonomy" id="446470"/>
    <lineage>
        <taxon>Bacteria</taxon>
        <taxon>Bacillati</taxon>
        <taxon>Actinomycetota</taxon>
        <taxon>Actinomycetes</taxon>
        <taxon>Glycomycetales</taxon>
        <taxon>Glycomycetaceae</taxon>
        <taxon>Stackebrandtia</taxon>
    </lineage>
</organism>
<dbReference type="eggNOG" id="ENOG5034500">
    <property type="taxonomic scope" value="Bacteria"/>
</dbReference>
<name>D3Q6F0_STANL</name>
<feature type="compositionally biased region" description="Low complexity" evidence="1">
    <location>
        <begin position="35"/>
        <end position="46"/>
    </location>
</feature>
<evidence type="ECO:0000313" key="3">
    <source>
        <dbReference type="Proteomes" id="UP000000844"/>
    </source>
</evidence>
<keyword evidence="3" id="KW-1185">Reference proteome</keyword>
<protein>
    <recommendedName>
        <fullName evidence="4">DUF3558 domain-containing protein</fullName>
    </recommendedName>
</protein>
<proteinExistence type="predicted"/>
<dbReference type="STRING" id="446470.Snas_4549"/>
<evidence type="ECO:0000313" key="2">
    <source>
        <dbReference type="EMBL" id="ADD44193.1"/>
    </source>
</evidence>
<evidence type="ECO:0008006" key="4">
    <source>
        <dbReference type="Google" id="ProtNLM"/>
    </source>
</evidence>
<reference evidence="2 3" key="1">
    <citation type="journal article" date="2009" name="Stand. Genomic Sci.">
        <title>Complete genome sequence of Stackebrandtia nassauensis type strain (LLR-40K-21).</title>
        <authorList>
            <person name="Munk C."/>
            <person name="Lapidus A."/>
            <person name="Copeland A."/>
            <person name="Jando M."/>
            <person name="Mayilraj S."/>
            <person name="Glavina Del Rio T."/>
            <person name="Nolan M."/>
            <person name="Chen F."/>
            <person name="Lucas S."/>
            <person name="Tice H."/>
            <person name="Cheng J.F."/>
            <person name="Han C."/>
            <person name="Detter J.C."/>
            <person name="Bruce D."/>
            <person name="Goodwin L."/>
            <person name="Chain P."/>
            <person name="Pitluck S."/>
            <person name="Goker M."/>
            <person name="Ovchinikova G."/>
            <person name="Pati A."/>
            <person name="Ivanova N."/>
            <person name="Mavromatis K."/>
            <person name="Chen A."/>
            <person name="Palaniappan K."/>
            <person name="Land M."/>
            <person name="Hauser L."/>
            <person name="Chang Y.J."/>
            <person name="Jeffries C.D."/>
            <person name="Bristow J."/>
            <person name="Eisen J.A."/>
            <person name="Markowitz V."/>
            <person name="Hugenholtz P."/>
            <person name="Kyrpides N.C."/>
            <person name="Klenk H.P."/>
        </authorList>
    </citation>
    <scope>NUCLEOTIDE SEQUENCE [LARGE SCALE GENOMIC DNA]</scope>
    <source>
        <strain evidence="3">DSM 44728 / CIP 108903 / NRRL B-16338 / NBRC 102104 / LLR-40K-21</strain>
    </source>
</reference>
<gene>
    <name evidence="2" type="ordered locus">Snas_4549</name>
</gene>
<feature type="region of interest" description="Disordered" evidence="1">
    <location>
        <begin position="29"/>
        <end position="58"/>
    </location>
</feature>
<sequence>MRSLKVGVATAALAAVAVTSGCGLIGDAGAKESSDATPSDAASSTPGKDSGSASPTGEAAEAGGICEYLDFASLKKATGQAFTIAEAGGSEVVNSCVIQTTEGSFPDVTLTKAKTATDAKTYEKEIPPKDHDEVKDLGKAAYSAVRKPVEKSGPVVEIGWLTKGHMYSLRYTTVSNTASAEADAAVDALVDVARDIYKASGKK</sequence>
<dbReference type="Proteomes" id="UP000000844">
    <property type="component" value="Chromosome"/>
</dbReference>
<dbReference type="KEGG" id="sna:Snas_4549"/>